<name>A0AAV4XGY8_CAEEX</name>
<proteinExistence type="predicted"/>
<evidence type="ECO:0000256" key="1">
    <source>
        <dbReference type="SAM" id="MobiDB-lite"/>
    </source>
</evidence>
<comment type="caution">
    <text evidence="2">The sequence shown here is derived from an EMBL/GenBank/DDBJ whole genome shotgun (WGS) entry which is preliminary data.</text>
</comment>
<feature type="region of interest" description="Disordered" evidence="1">
    <location>
        <begin position="45"/>
        <end position="68"/>
    </location>
</feature>
<dbReference type="EMBL" id="BPLR01017764">
    <property type="protein sequence ID" value="GIY94285.1"/>
    <property type="molecule type" value="Genomic_DNA"/>
</dbReference>
<dbReference type="AlphaFoldDB" id="A0AAV4XGY8"/>
<keyword evidence="3" id="KW-1185">Reference proteome</keyword>
<feature type="region of interest" description="Disordered" evidence="1">
    <location>
        <begin position="1"/>
        <end position="29"/>
    </location>
</feature>
<gene>
    <name evidence="2" type="ORF">CEXT_304871</name>
</gene>
<evidence type="ECO:0000313" key="2">
    <source>
        <dbReference type="EMBL" id="GIY94285.1"/>
    </source>
</evidence>
<dbReference type="Proteomes" id="UP001054945">
    <property type="component" value="Unassembled WGS sequence"/>
</dbReference>
<organism evidence="2 3">
    <name type="scientific">Caerostris extrusa</name>
    <name type="common">Bark spider</name>
    <name type="synonym">Caerostris bankana</name>
    <dbReference type="NCBI Taxonomy" id="172846"/>
    <lineage>
        <taxon>Eukaryota</taxon>
        <taxon>Metazoa</taxon>
        <taxon>Ecdysozoa</taxon>
        <taxon>Arthropoda</taxon>
        <taxon>Chelicerata</taxon>
        <taxon>Arachnida</taxon>
        <taxon>Araneae</taxon>
        <taxon>Araneomorphae</taxon>
        <taxon>Entelegynae</taxon>
        <taxon>Araneoidea</taxon>
        <taxon>Araneidae</taxon>
        <taxon>Caerostris</taxon>
    </lineage>
</organism>
<protein>
    <submittedName>
        <fullName evidence="2">Uncharacterized protein</fullName>
    </submittedName>
</protein>
<evidence type="ECO:0000313" key="3">
    <source>
        <dbReference type="Proteomes" id="UP001054945"/>
    </source>
</evidence>
<feature type="compositionally biased region" description="Low complexity" evidence="1">
    <location>
        <begin position="46"/>
        <end position="59"/>
    </location>
</feature>
<accession>A0AAV4XGY8</accession>
<reference evidence="2 3" key="1">
    <citation type="submission" date="2021-06" db="EMBL/GenBank/DDBJ databases">
        <title>Caerostris extrusa draft genome.</title>
        <authorList>
            <person name="Kono N."/>
            <person name="Arakawa K."/>
        </authorList>
    </citation>
    <scope>NUCLEOTIDE SEQUENCE [LARGE SCALE GENOMIC DNA]</scope>
</reference>
<sequence length="131" mass="14759">MQQSQSTGFVHDPPPKYSDVVHQESSVGPNGRFNFPAIIEVERMTSSPPECSRSESSPPEFSPPAYSPPEYSRPNLLLQNLHLLHILLHNALIRIFSSKSFSFGIFFPESSSPAFSPENFHLLHILLQNRI</sequence>